<accession>A0A6B0U952</accession>
<name>A0A6B0U952_IXORI</name>
<keyword evidence="1" id="KW-0472">Membrane</keyword>
<evidence type="ECO:0000313" key="3">
    <source>
        <dbReference type="EMBL" id="MXU89102.1"/>
    </source>
</evidence>
<sequence length="105" mass="11622">MITTSMAFCKNTTLLSLSLMFSDVSSSGVYKPSRNFDAFMTLWIMSCRNRNGGFLSNFSCSGGFFITDPKRSCVFLITLGLISSSIAMYFDTFQLWVNGSLGRCA</sequence>
<evidence type="ECO:0000256" key="2">
    <source>
        <dbReference type="SAM" id="SignalP"/>
    </source>
</evidence>
<feature type="transmembrane region" description="Helical" evidence="1">
    <location>
        <begin position="73"/>
        <end position="90"/>
    </location>
</feature>
<keyword evidence="2" id="KW-0732">Signal</keyword>
<reference evidence="3" key="1">
    <citation type="submission" date="2019-12" db="EMBL/GenBank/DDBJ databases">
        <title>An insight into the sialome of adult female Ixodes ricinus ticks feeding for 6 days.</title>
        <authorList>
            <person name="Perner J."/>
            <person name="Ribeiro J.M.C."/>
        </authorList>
    </citation>
    <scope>NUCLEOTIDE SEQUENCE</scope>
    <source>
        <strain evidence="3">Semi-engorged</strain>
        <tissue evidence="3">Salivary glands</tissue>
    </source>
</reference>
<proteinExistence type="predicted"/>
<keyword evidence="1" id="KW-1133">Transmembrane helix</keyword>
<feature type="chain" id="PRO_5025450065" description="Secreted protein" evidence="2">
    <location>
        <begin position="27"/>
        <end position="105"/>
    </location>
</feature>
<evidence type="ECO:0000256" key="1">
    <source>
        <dbReference type="SAM" id="Phobius"/>
    </source>
</evidence>
<protein>
    <recommendedName>
        <fullName evidence="4">Secreted protein</fullName>
    </recommendedName>
</protein>
<evidence type="ECO:0008006" key="4">
    <source>
        <dbReference type="Google" id="ProtNLM"/>
    </source>
</evidence>
<feature type="signal peptide" evidence="2">
    <location>
        <begin position="1"/>
        <end position="26"/>
    </location>
</feature>
<keyword evidence="1" id="KW-0812">Transmembrane</keyword>
<organism evidence="3">
    <name type="scientific">Ixodes ricinus</name>
    <name type="common">Common tick</name>
    <name type="synonym">Acarus ricinus</name>
    <dbReference type="NCBI Taxonomy" id="34613"/>
    <lineage>
        <taxon>Eukaryota</taxon>
        <taxon>Metazoa</taxon>
        <taxon>Ecdysozoa</taxon>
        <taxon>Arthropoda</taxon>
        <taxon>Chelicerata</taxon>
        <taxon>Arachnida</taxon>
        <taxon>Acari</taxon>
        <taxon>Parasitiformes</taxon>
        <taxon>Ixodida</taxon>
        <taxon>Ixodoidea</taxon>
        <taxon>Ixodidae</taxon>
        <taxon>Ixodinae</taxon>
        <taxon>Ixodes</taxon>
    </lineage>
</organism>
<dbReference type="EMBL" id="GIFC01007019">
    <property type="protein sequence ID" value="MXU89102.1"/>
    <property type="molecule type" value="Transcribed_RNA"/>
</dbReference>
<dbReference type="AlphaFoldDB" id="A0A6B0U952"/>